<gene>
    <name evidence="1" type="ORF">AVEN_69490_1</name>
</gene>
<reference evidence="1 2" key="1">
    <citation type="journal article" date="2019" name="Sci. Rep.">
        <title>Orb-weaving spider Araneus ventricosus genome elucidates the spidroin gene catalogue.</title>
        <authorList>
            <person name="Kono N."/>
            <person name="Nakamura H."/>
            <person name="Ohtoshi R."/>
            <person name="Moran D.A.P."/>
            <person name="Shinohara A."/>
            <person name="Yoshida Y."/>
            <person name="Fujiwara M."/>
            <person name="Mori M."/>
            <person name="Tomita M."/>
            <person name="Arakawa K."/>
        </authorList>
    </citation>
    <scope>NUCLEOTIDE SEQUENCE [LARGE SCALE GENOMIC DNA]</scope>
</reference>
<name>A0A4Y2P3S2_ARAVE</name>
<dbReference type="OrthoDB" id="6470604at2759"/>
<proteinExistence type="predicted"/>
<evidence type="ECO:0000313" key="2">
    <source>
        <dbReference type="Proteomes" id="UP000499080"/>
    </source>
</evidence>
<sequence length="86" mass="10221">MCKAKYPIEKLYSITRHKDPGEDLRRKTLIDNLHKRLERKIRKKERKMAKNFEVMSAVPDEHIDTEDSLGVNDFFTKLSSFKIVQN</sequence>
<protein>
    <submittedName>
        <fullName evidence="1">Uncharacterized protein</fullName>
    </submittedName>
</protein>
<dbReference type="EMBL" id="BGPR01010174">
    <property type="protein sequence ID" value="GBN44656.1"/>
    <property type="molecule type" value="Genomic_DNA"/>
</dbReference>
<accession>A0A4Y2P3S2</accession>
<organism evidence="1 2">
    <name type="scientific">Araneus ventricosus</name>
    <name type="common">Orbweaver spider</name>
    <name type="synonym">Epeira ventricosa</name>
    <dbReference type="NCBI Taxonomy" id="182803"/>
    <lineage>
        <taxon>Eukaryota</taxon>
        <taxon>Metazoa</taxon>
        <taxon>Ecdysozoa</taxon>
        <taxon>Arthropoda</taxon>
        <taxon>Chelicerata</taxon>
        <taxon>Arachnida</taxon>
        <taxon>Araneae</taxon>
        <taxon>Araneomorphae</taxon>
        <taxon>Entelegynae</taxon>
        <taxon>Araneoidea</taxon>
        <taxon>Araneidae</taxon>
        <taxon>Araneus</taxon>
    </lineage>
</organism>
<keyword evidence="2" id="KW-1185">Reference proteome</keyword>
<dbReference type="Proteomes" id="UP000499080">
    <property type="component" value="Unassembled WGS sequence"/>
</dbReference>
<dbReference type="AlphaFoldDB" id="A0A4Y2P3S2"/>
<comment type="caution">
    <text evidence="1">The sequence shown here is derived from an EMBL/GenBank/DDBJ whole genome shotgun (WGS) entry which is preliminary data.</text>
</comment>
<evidence type="ECO:0000313" key="1">
    <source>
        <dbReference type="EMBL" id="GBN44656.1"/>
    </source>
</evidence>